<dbReference type="SUPFAM" id="SSF81296">
    <property type="entry name" value="E set domains"/>
    <property type="match status" value="1"/>
</dbReference>
<evidence type="ECO:0000313" key="6">
    <source>
        <dbReference type="EMBL" id="EFN81342.1"/>
    </source>
</evidence>
<dbReference type="InterPro" id="IPR039670">
    <property type="entry name" value="NPC2-like"/>
</dbReference>
<organism evidence="7">
    <name type="scientific">Harpegnathos saltator</name>
    <name type="common">Jerdon's jumping ant</name>
    <dbReference type="NCBI Taxonomy" id="610380"/>
    <lineage>
        <taxon>Eukaryota</taxon>
        <taxon>Metazoa</taxon>
        <taxon>Ecdysozoa</taxon>
        <taxon>Arthropoda</taxon>
        <taxon>Hexapoda</taxon>
        <taxon>Insecta</taxon>
        <taxon>Pterygota</taxon>
        <taxon>Neoptera</taxon>
        <taxon>Endopterygota</taxon>
        <taxon>Hymenoptera</taxon>
        <taxon>Apocrita</taxon>
        <taxon>Aculeata</taxon>
        <taxon>Formicoidea</taxon>
        <taxon>Formicidae</taxon>
        <taxon>Ponerinae</taxon>
        <taxon>Ponerini</taxon>
        <taxon>Harpegnathos</taxon>
    </lineage>
</organism>
<gene>
    <name evidence="6" type="ORF">EAI_14142</name>
</gene>
<evidence type="ECO:0000256" key="3">
    <source>
        <dbReference type="ARBA" id="ARBA00022525"/>
    </source>
</evidence>
<dbReference type="STRING" id="610380.E2BSK9"/>
<dbReference type="SMART" id="SM00737">
    <property type="entry name" value="ML"/>
    <property type="match status" value="1"/>
</dbReference>
<evidence type="ECO:0000256" key="2">
    <source>
        <dbReference type="ARBA" id="ARBA00006370"/>
    </source>
</evidence>
<comment type="subcellular location">
    <subcellularLocation>
        <location evidence="1">Secreted</location>
    </subcellularLocation>
</comment>
<evidence type="ECO:0000313" key="7">
    <source>
        <dbReference type="Proteomes" id="UP000008237"/>
    </source>
</evidence>
<dbReference type="OMA" id="EASIMMK"/>
<evidence type="ECO:0000256" key="4">
    <source>
        <dbReference type="SAM" id="SignalP"/>
    </source>
</evidence>
<keyword evidence="7" id="KW-1185">Reference proteome</keyword>
<evidence type="ECO:0000256" key="1">
    <source>
        <dbReference type="ARBA" id="ARBA00004613"/>
    </source>
</evidence>
<name>E2BSK9_HARSA</name>
<dbReference type="Gene3D" id="2.60.40.770">
    <property type="match status" value="1"/>
</dbReference>
<dbReference type="GO" id="GO:0032934">
    <property type="term" value="F:sterol binding"/>
    <property type="evidence" value="ECO:0007669"/>
    <property type="project" value="InterPro"/>
</dbReference>
<dbReference type="PANTHER" id="PTHR11306">
    <property type="entry name" value="NIEMANN PICK TYPE C2 PROTEIN NPC2-RELATED"/>
    <property type="match status" value="1"/>
</dbReference>
<feature type="domain" description="MD-2-related lipid-recognition" evidence="5">
    <location>
        <begin position="21"/>
        <end position="152"/>
    </location>
</feature>
<dbReference type="GO" id="GO:0005576">
    <property type="term" value="C:extracellular region"/>
    <property type="evidence" value="ECO:0007669"/>
    <property type="project" value="UniProtKB-SubCell"/>
</dbReference>
<dbReference type="FunCoup" id="E2BSK9">
    <property type="interactions" value="116"/>
</dbReference>
<reference evidence="6 7" key="1">
    <citation type="journal article" date="2010" name="Science">
        <title>Genomic comparison of the ants Camponotus floridanus and Harpegnathos saltator.</title>
        <authorList>
            <person name="Bonasio R."/>
            <person name="Zhang G."/>
            <person name="Ye C."/>
            <person name="Mutti N.S."/>
            <person name="Fang X."/>
            <person name="Qin N."/>
            <person name="Donahue G."/>
            <person name="Yang P."/>
            <person name="Li Q."/>
            <person name="Li C."/>
            <person name="Zhang P."/>
            <person name="Huang Z."/>
            <person name="Berger S.L."/>
            <person name="Reinberg D."/>
            <person name="Wang J."/>
            <person name="Liebig J."/>
        </authorList>
    </citation>
    <scope>NUCLEOTIDE SEQUENCE [LARGE SCALE GENOMIC DNA]</scope>
    <source>
        <strain evidence="6 7">R22 G/1</strain>
    </source>
</reference>
<comment type="similarity">
    <text evidence="2">Belongs to the NPC2 family.</text>
</comment>
<dbReference type="EMBL" id="GL450240">
    <property type="protein sequence ID" value="EFN81342.1"/>
    <property type="molecule type" value="Genomic_DNA"/>
</dbReference>
<dbReference type="InterPro" id="IPR014756">
    <property type="entry name" value="Ig_E-set"/>
</dbReference>
<sequence length="156" mass="17153">MLRETLFVFAAFAVFAGATIVKQCDSEELQLKDGVQVAVSDCDKPVCQLKQGTTVTIQIKFKPKKQIQRMDNAVSAIIFNVPLPFVGVDGTNACDNIYNADGSKAGCPLQEGVEYTYKNSFDVLAFYPKVSLTVLYALKEGNDQVLCFEIPLKITK</sequence>
<dbReference type="OrthoDB" id="6332846at2759"/>
<keyword evidence="4" id="KW-0732">Signal</keyword>
<dbReference type="PANTHER" id="PTHR11306:SF68">
    <property type="entry name" value="NPC INTRACELLULAR CHOLESTEROL TRANSPORTER 2"/>
    <property type="match status" value="1"/>
</dbReference>
<dbReference type="Proteomes" id="UP000008237">
    <property type="component" value="Unassembled WGS sequence"/>
</dbReference>
<dbReference type="FunFam" id="2.60.40.770:FF:000001">
    <property type="entry name" value="NPC intracellular cholesterol transporter 2"/>
    <property type="match status" value="1"/>
</dbReference>
<proteinExistence type="inferred from homology"/>
<evidence type="ECO:0000259" key="5">
    <source>
        <dbReference type="SMART" id="SM00737"/>
    </source>
</evidence>
<dbReference type="AlphaFoldDB" id="E2BSK9"/>
<feature type="chain" id="PRO_5003158270" evidence="4">
    <location>
        <begin position="27"/>
        <end position="156"/>
    </location>
</feature>
<dbReference type="KEGG" id="hst:105186089"/>
<feature type="signal peptide" evidence="4">
    <location>
        <begin position="1"/>
        <end position="26"/>
    </location>
</feature>
<dbReference type="InterPro" id="IPR003172">
    <property type="entry name" value="ML_dom"/>
</dbReference>
<dbReference type="Pfam" id="PF02221">
    <property type="entry name" value="E1_DerP2_DerF2"/>
    <property type="match status" value="1"/>
</dbReference>
<dbReference type="GO" id="GO:0015918">
    <property type="term" value="P:sterol transport"/>
    <property type="evidence" value="ECO:0007669"/>
    <property type="project" value="InterPro"/>
</dbReference>
<dbReference type="InParanoid" id="E2BSK9"/>
<keyword evidence="3" id="KW-0964">Secreted</keyword>
<protein>
    <submittedName>
        <fullName evidence="6">Epididymal secretory protein E1</fullName>
    </submittedName>
</protein>
<accession>E2BSK9</accession>